<name>A0A3P3YNM1_PLABS</name>
<keyword evidence="1" id="KW-0472">Membrane</keyword>
<accession>A0A3P3YNM1</accession>
<dbReference type="EMBL" id="OVEO01000019">
    <property type="protein sequence ID" value="SPR01817.1"/>
    <property type="molecule type" value="Genomic_DNA"/>
</dbReference>
<dbReference type="AlphaFoldDB" id="A0A3P3YNM1"/>
<feature type="transmembrane region" description="Helical" evidence="1">
    <location>
        <begin position="128"/>
        <end position="150"/>
    </location>
</feature>
<keyword evidence="1" id="KW-1133">Transmembrane helix</keyword>
<geneLocation type="mitochondrion" evidence="2"/>
<proteinExistence type="predicted"/>
<evidence type="ECO:0000313" key="2">
    <source>
        <dbReference type="EMBL" id="SPR01817.1"/>
    </source>
</evidence>
<reference evidence="2 3" key="1">
    <citation type="submission" date="2018-03" db="EMBL/GenBank/DDBJ databases">
        <authorList>
            <person name="Fogelqvist J."/>
        </authorList>
    </citation>
    <scope>NUCLEOTIDE SEQUENCE [LARGE SCALE GENOMIC DNA]</scope>
</reference>
<keyword evidence="2" id="KW-0496">Mitochondrion</keyword>
<keyword evidence="1" id="KW-0812">Transmembrane</keyword>
<dbReference type="Proteomes" id="UP000290189">
    <property type="component" value="Unassembled WGS sequence"/>
</dbReference>
<feature type="transmembrane region" description="Helical" evidence="1">
    <location>
        <begin position="61"/>
        <end position="85"/>
    </location>
</feature>
<gene>
    <name evidence="2" type="ORF">PLBR_LOCUS9032</name>
</gene>
<feature type="transmembrane region" description="Helical" evidence="1">
    <location>
        <begin position="91"/>
        <end position="116"/>
    </location>
</feature>
<feature type="transmembrane region" description="Helical" evidence="1">
    <location>
        <begin position="156"/>
        <end position="180"/>
    </location>
</feature>
<sequence length="188" mass="20529">MGIARLHCRSQTALVARLPPDEYTFRWHALQVLVGSSLGECDMIDVCSNGSLARGAFLAVFWAYFVGSVVAVTFVPIEIGAYMFLEADFASLYLASSLLLNWAVVSAFWCICSAVLSIRLDSFDRSIALWSISSYASISSGLVIMLAILANNDGDVIASLLYVIAFFANLILIAFLAALLRQTFHRGR</sequence>
<evidence type="ECO:0000313" key="3">
    <source>
        <dbReference type="Proteomes" id="UP000290189"/>
    </source>
</evidence>
<organism evidence="2 3">
    <name type="scientific">Plasmodiophora brassicae</name>
    <name type="common">Clubroot disease agent</name>
    <dbReference type="NCBI Taxonomy" id="37360"/>
    <lineage>
        <taxon>Eukaryota</taxon>
        <taxon>Sar</taxon>
        <taxon>Rhizaria</taxon>
        <taxon>Endomyxa</taxon>
        <taxon>Phytomyxea</taxon>
        <taxon>Plasmodiophorida</taxon>
        <taxon>Plasmodiophoridae</taxon>
        <taxon>Plasmodiophora</taxon>
    </lineage>
</organism>
<evidence type="ECO:0000256" key="1">
    <source>
        <dbReference type="SAM" id="Phobius"/>
    </source>
</evidence>
<protein>
    <submittedName>
        <fullName evidence="2">Uncharacterized protein</fullName>
    </submittedName>
</protein>